<evidence type="ECO:0000313" key="2">
    <source>
        <dbReference type="Proteomes" id="UP000002663"/>
    </source>
</evidence>
<organism evidence="1 2">
    <name type="scientific">Tetragenococcus halophilus (strain DSM 20338 / JCM 20259 / NCIMB 9735 / NBRC 12172)</name>
    <name type="common">Pediococcus halophilus</name>
    <dbReference type="NCBI Taxonomy" id="945021"/>
    <lineage>
        <taxon>Bacteria</taxon>
        <taxon>Bacillati</taxon>
        <taxon>Bacillota</taxon>
        <taxon>Bacilli</taxon>
        <taxon>Lactobacillales</taxon>
        <taxon>Enterococcaceae</taxon>
        <taxon>Tetragenococcus</taxon>
    </lineage>
</organism>
<gene>
    <name evidence="1" type="ordered locus">TEH_08690</name>
</gene>
<accession>A0AAN1SGM9</accession>
<dbReference type="EMBL" id="AP012046">
    <property type="protein sequence ID" value="BAK94196.1"/>
    <property type="molecule type" value="Genomic_DNA"/>
</dbReference>
<proteinExistence type="predicted"/>
<protein>
    <submittedName>
        <fullName evidence="1">Uncharacterized protein</fullName>
    </submittedName>
</protein>
<dbReference type="RefSeq" id="WP_014124260.1">
    <property type="nucleotide sequence ID" value="NC_016052.1"/>
</dbReference>
<reference evidence="1 2" key="1">
    <citation type="submission" date="2011-01" db="EMBL/GenBank/DDBJ databases">
        <title>Whole genome sequence of Tetragenococcus halophilus NBRC 12172.</title>
        <authorList>
            <person name="Nakazawa H."/>
            <person name="Omata S."/>
            <person name="Koga C."/>
            <person name="Watanabe Y."/>
            <person name="Katano Y."/>
            <person name="Ito N."/>
            <person name="Tsukatani N."/>
            <person name="Ankai A."/>
            <person name="Oguchi A."/>
            <person name="Fukui S."/>
            <person name="Yashiro I."/>
            <person name="Kamata S."/>
            <person name="Hashimoto Y."/>
            <person name="Yamazaki J."/>
            <person name="Taguchi H."/>
            <person name="Tanaka A."/>
            <person name="Koyama T."/>
            <person name="Ichige A."/>
            <person name="Hanya Y."/>
            <person name="Tanikawa S."/>
            <person name="Yamazaki S."/>
            <person name="Fujita N."/>
        </authorList>
    </citation>
    <scope>NUCLEOTIDE SEQUENCE [LARGE SCALE GENOMIC DNA]</scope>
    <source>
        <strain evidence="2">DSM 20338 / JCM 20259 / NCIMB 9735 / NBRC 12172</strain>
    </source>
</reference>
<dbReference type="AlphaFoldDB" id="A0AAN1SGM9"/>
<dbReference type="KEGG" id="thl:TEH_08690"/>
<name>A0AAN1SGM9_TETHN</name>
<evidence type="ECO:0000313" key="1">
    <source>
        <dbReference type="EMBL" id="BAK94196.1"/>
    </source>
</evidence>
<sequence>MDFINAALPLVKFYNDTLDLFESVRANKLDSGAPLPALMVKQVDRTTIQLLVRADDDIEAMNLCEFIGNDIKRNFDRVKGINIFDIDFQTTPTPDLDEETDKPECWCYLDIKYFEN</sequence>
<dbReference type="Proteomes" id="UP000002663">
    <property type="component" value="Chromosome"/>
</dbReference>